<dbReference type="InterPro" id="IPR032861">
    <property type="entry name" value="TAXi_N"/>
</dbReference>
<comment type="similarity">
    <text evidence="1">Belongs to the peptidase A1 family.</text>
</comment>
<keyword evidence="3" id="KW-0378">Hydrolase</keyword>
<reference evidence="4" key="1">
    <citation type="journal article" date="2019" name="Curr. Biol.">
        <title>Genome Sequence of Striga asiatica Provides Insight into the Evolution of Plant Parasitism.</title>
        <authorList>
            <person name="Yoshida S."/>
            <person name="Kim S."/>
            <person name="Wafula E.K."/>
            <person name="Tanskanen J."/>
            <person name="Kim Y.M."/>
            <person name="Honaas L."/>
            <person name="Yang Z."/>
            <person name="Spallek T."/>
            <person name="Conn C.E."/>
            <person name="Ichihashi Y."/>
            <person name="Cheong K."/>
            <person name="Cui S."/>
            <person name="Der J.P."/>
            <person name="Gundlach H."/>
            <person name="Jiao Y."/>
            <person name="Hori C."/>
            <person name="Ishida J.K."/>
            <person name="Kasahara H."/>
            <person name="Kiba T."/>
            <person name="Kim M.S."/>
            <person name="Koo N."/>
            <person name="Laohavisit A."/>
            <person name="Lee Y.H."/>
            <person name="Lumba S."/>
            <person name="McCourt P."/>
            <person name="Mortimer J.C."/>
            <person name="Mutuku J.M."/>
            <person name="Nomura T."/>
            <person name="Sasaki-Sekimoto Y."/>
            <person name="Seto Y."/>
            <person name="Wang Y."/>
            <person name="Wakatake T."/>
            <person name="Sakakibara H."/>
            <person name="Demura T."/>
            <person name="Yamaguchi S."/>
            <person name="Yoneyama K."/>
            <person name="Manabe R.I."/>
            <person name="Nelson D.C."/>
            <person name="Schulman A.H."/>
            <person name="Timko M.P."/>
            <person name="dePamphilis C.W."/>
            <person name="Choi D."/>
            <person name="Shirasu K."/>
        </authorList>
    </citation>
    <scope>NUCLEOTIDE SEQUENCE [LARGE SCALE GENOMIC DNA]</scope>
    <source>
        <strain evidence="4">cv. UVA1</strain>
    </source>
</reference>
<dbReference type="InterPro" id="IPR032799">
    <property type="entry name" value="TAXi_C"/>
</dbReference>
<evidence type="ECO:0000259" key="2">
    <source>
        <dbReference type="PROSITE" id="PS51767"/>
    </source>
</evidence>
<dbReference type="InterPro" id="IPR033121">
    <property type="entry name" value="PEPTIDASE_A1"/>
</dbReference>
<sequence>MIDESLKTRRADPCAKYRKAAACFPVRYSIPLKGDDEYVFAVTVGLGTPPTTNSLILDSTTDIMDKLSLHPIANSKLPADKDILFGCSQASWGEVVGAEAGFMGLGTGNLSIVSQTAANSYFSYCLPSNTFSQGFLALGNKGSFDKYNNTKFTPLLSTSPNDYRYSSSYFIDTISIAVDGCKLEISPAVLSGGTLIDTISTIGVLHPQAYAPLSREFKKQVINNHGFTSAPPYTTEDNHTLHTCFFTPNNTTKPTTVPIVTFTFKDNVKVDLDASGTLFVVNKSIVCLAFLESKYYSFPVVFANTQQKTYEVVFDVAGGRVGFLPNRCP</sequence>
<organism evidence="3 4">
    <name type="scientific">Striga asiatica</name>
    <name type="common">Asiatic witchweed</name>
    <name type="synonym">Buchnera asiatica</name>
    <dbReference type="NCBI Taxonomy" id="4170"/>
    <lineage>
        <taxon>Eukaryota</taxon>
        <taxon>Viridiplantae</taxon>
        <taxon>Streptophyta</taxon>
        <taxon>Embryophyta</taxon>
        <taxon>Tracheophyta</taxon>
        <taxon>Spermatophyta</taxon>
        <taxon>Magnoliopsida</taxon>
        <taxon>eudicotyledons</taxon>
        <taxon>Gunneridae</taxon>
        <taxon>Pentapetalae</taxon>
        <taxon>asterids</taxon>
        <taxon>lamiids</taxon>
        <taxon>Lamiales</taxon>
        <taxon>Orobanchaceae</taxon>
        <taxon>Buchnereae</taxon>
        <taxon>Striga</taxon>
    </lineage>
</organism>
<accession>A0A5A7QTT3</accession>
<evidence type="ECO:0000313" key="3">
    <source>
        <dbReference type="EMBL" id="GER48654.1"/>
    </source>
</evidence>
<dbReference type="InterPro" id="IPR021109">
    <property type="entry name" value="Peptidase_aspartic_dom_sf"/>
</dbReference>
<dbReference type="Gene3D" id="2.40.70.10">
    <property type="entry name" value="Acid Proteases"/>
    <property type="match status" value="2"/>
</dbReference>
<dbReference type="PANTHER" id="PTHR13683:SF750">
    <property type="entry name" value="ASPARTYL PROTEASE AED1"/>
    <property type="match status" value="1"/>
</dbReference>
<dbReference type="Proteomes" id="UP000325081">
    <property type="component" value="Unassembled WGS sequence"/>
</dbReference>
<name>A0A5A7QTT3_STRAF</name>
<dbReference type="PROSITE" id="PS51767">
    <property type="entry name" value="PEPTIDASE_A1"/>
    <property type="match status" value="1"/>
</dbReference>
<evidence type="ECO:0000313" key="4">
    <source>
        <dbReference type="Proteomes" id="UP000325081"/>
    </source>
</evidence>
<dbReference type="InterPro" id="IPR001461">
    <property type="entry name" value="Aspartic_peptidase_A1"/>
</dbReference>
<dbReference type="EMBL" id="BKCP01008292">
    <property type="protein sequence ID" value="GER48654.1"/>
    <property type="molecule type" value="Genomic_DNA"/>
</dbReference>
<gene>
    <name evidence="3" type="ORF">STAS_25820</name>
</gene>
<dbReference type="AlphaFoldDB" id="A0A5A7QTT3"/>
<protein>
    <submittedName>
        <fullName evidence="3">Eukaryotic aspartyl protease family protein</fullName>
    </submittedName>
</protein>
<keyword evidence="4" id="KW-1185">Reference proteome</keyword>
<dbReference type="PANTHER" id="PTHR13683">
    <property type="entry name" value="ASPARTYL PROTEASES"/>
    <property type="match status" value="1"/>
</dbReference>
<dbReference type="Pfam" id="PF14543">
    <property type="entry name" value="TAXi_N"/>
    <property type="match status" value="1"/>
</dbReference>
<dbReference type="OrthoDB" id="2747330at2759"/>
<comment type="caution">
    <text evidence="3">The sequence shown here is derived from an EMBL/GenBank/DDBJ whole genome shotgun (WGS) entry which is preliminary data.</text>
</comment>
<dbReference type="GO" id="GO:0006508">
    <property type="term" value="P:proteolysis"/>
    <property type="evidence" value="ECO:0007669"/>
    <property type="project" value="UniProtKB-KW"/>
</dbReference>
<feature type="domain" description="Peptidase A1" evidence="2">
    <location>
        <begin position="1"/>
        <end position="324"/>
    </location>
</feature>
<dbReference type="SUPFAM" id="SSF50630">
    <property type="entry name" value="Acid proteases"/>
    <property type="match status" value="1"/>
</dbReference>
<evidence type="ECO:0000256" key="1">
    <source>
        <dbReference type="ARBA" id="ARBA00007447"/>
    </source>
</evidence>
<dbReference type="Pfam" id="PF14541">
    <property type="entry name" value="TAXi_C"/>
    <property type="match status" value="1"/>
</dbReference>
<dbReference type="GO" id="GO:0004190">
    <property type="term" value="F:aspartic-type endopeptidase activity"/>
    <property type="evidence" value="ECO:0007669"/>
    <property type="project" value="InterPro"/>
</dbReference>
<proteinExistence type="inferred from homology"/>
<keyword evidence="3" id="KW-0645">Protease</keyword>